<dbReference type="AlphaFoldDB" id="A0AAQ4DAJ9"/>
<accession>A0AAQ4DAJ9</accession>
<sequence length="269" mass="30680">MEETRETQVGGVVSTPHQPPDDNKPSVPETTDPHAEQELPEQEAQQQRPCQQEPQKRTQDEQQKGQLQETSQLKQPEAVGRPVVNFLKLDFMHTSESKVDIQLVQKICHQDITATFKHLWLPSITKVLSILPTTAQTVDDYYTAILNTTQQKASIFLKWMNDADRIIALSKVKELHIARFSNGSLNVVKVDNSRYNPSFVMRANDWIYNKLNVLRGTKLIDDVDEDSTTPKDERFSESVEVQLLGDIEMNTLVVPHMFVVPPLFFDVIS</sequence>
<name>A0AAQ4DAJ9_AMBAM</name>
<proteinExistence type="predicted"/>
<dbReference type="Proteomes" id="UP001321473">
    <property type="component" value="Unassembled WGS sequence"/>
</dbReference>
<keyword evidence="3" id="KW-1185">Reference proteome</keyword>
<organism evidence="2 3">
    <name type="scientific">Amblyomma americanum</name>
    <name type="common">Lone star tick</name>
    <dbReference type="NCBI Taxonomy" id="6943"/>
    <lineage>
        <taxon>Eukaryota</taxon>
        <taxon>Metazoa</taxon>
        <taxon>Ecdysozoa</taxon>
        <taxon>Arthropoda</taxon>
        <taxon>Chelicerata</taxon>
        <taxon>Arachnida</taxon>
        <taxon>Acari</taxon>
        <taxon>Parasitiformes</taxon>
        <taxon>Ixodida</taxon>
        <taxon>Ixodoidea</taxon>
        <taxon>Ixodidae</taxon>
        <taxon>Amblyomminae</taxon>
        <taxon>Amblyomma</taxon>
    </lineage>
</organism>
<gene>
    <name evidence="2" type="ORF">V5799_002878</name>
</gene>
<feature type="compositionally biased region" description="Polar residues" evidence="1">
    <location>
        <begin position="64"/>
        <end position="74"/>
    </location>
</feature>
<feature type="region of interest" description="Disordered" evidence="1">
    <location>
        <begin position="1"/>
        <end position="75"/>
    </location>
</feature>
<feature type="compositionally biased region" description="Low complexity" evidence="1">
    <location>
        <begin position="42"/>
        <end position="53"/>
    </location>
</feature>
<feature type="compositionally biased region" description="Basic and acidic residues" evidence="1">
    <location>
        <begin position="54"/>
        <end position="63"/>
    </location>
</feature>
<reference evidence="2 3" key="1">
    <citation type="journal article" date="2023" name="Arcadia Sci">
        <title>De novo assembly of a long-read Amblyomma americanum tick genome.</title>
        <authorList>
            <person name="Chou S."/>
            <person name="Poskanzer K.E."/>
            <person name="Rollins M."/>
            <person name="Thuy-Boun P.S."/>
        </authorList>
    </citation>
    <scope>NUCLEOTIDE SEQUENCE [LARGE SCALE GENOMIC DNA]</scope>
    <source>
        <strain evidence="2">F_SG_1</strain>
        <tissue evidence="2">Salivary glands</tissue>
    </source>
</reference>
<evidence type="ECO:0000313" key="3">
    <source>
        <dbReference type="Proteomes" id="UP001321473"/>
    </source>
</evidence>
<comment type="caution">
    <text evidence="2">The sequence shown here is derived from an EMBL/GenBank/DDBJ whole genome shotgun (WGS) entry which is preliminary data.</text>
</comment>
<protein>
    <submittedName>
        <fullName evidence="2">Uncharacterized protein</fullName>
    </submittedName>
</protein>
<dbReference type="EMBL" id="JARKHS020032996">
    <property type="protein sequence ID" value="KAK8759489.1"/>
    <property type="molecule type" value="Genomic_DNA"/>
</dbReference>
<evidence type="ECO:0000256" key="1">
    <source>
        <dbReference type="SAM" id="MobiDB-lite"/>
    </source>
</evidence>
<evidence type="ECO:0000313" key="2">
    <source>
        <dbReference type="EMBL" id="KAK8759489.1"/>
    </source>
</evidence>